<dbReference type="GO" id="GO:0009773">
    <property type="term" value="P:photosynthetic electron transport in photosystem I"/>
    <property type="evidence" value="ECO:0007669"/>
    <property type="project" value="InterPro"/>
</dbReference>
<name>A0A8J9X9Z1_PHATR</name>
<dbReference type="PANTHER" id="PTHR35709">
    <property type="entry name" value="PROTEIN PROTON GRADIENT REGULATION 5, CHLOROPLASTIC"/>
    <property type="match status" value="1"/>
</dbReference>
<dbReference type="AlphaFoldDB" id="A0A8J9X9Z1"/>
<gene>
    <name evidence="2" type="ORF">PTTT1_LOCUS51273</name>
</gene>
<organism evidence="2">
    <name type="scientific">Phaeodactylum tricornutum</name>
    <name type="common">Diatom</name>
    <dbReference type="NCBI Taxonomy" id="2850"/>
    <lineage>
        <taxon>Eukaryota</taxon>
        <taxon>Sar</taxon>
        <taxon>Stramenopiles</taxon>
        <taxon>Ochrophyta</taxon>
        <taxon>Bacillariophyta</taxon>
        <taxon>Bacillariophyceae</taxon>
        <taxon>Bacillariophycidae</taxon>
        <taxon>Naviculales</taxon>
        <taxon>Phaeodactylaceae</taxon>
        <taxon>Phaeodactylum</taxon>
    </lineage>
</organism>
<protein>
    <submittedName>
        <fullName evidence="2">Uncharacterized protein</fullName>
    </submittedName>
</protein>
<dbReference type="Proteomes" id="UP000836788">
    <property type="component" value="Chromosome 8"/>
</dbReference>
<proteinExistence type="predicted"/>
<dbReference type="PANTHER" id="PTHR35709:SF1">
    <property type="entry name" value="PROTEIN PROTON GRADIENT REGULATION 5, CHLOROPLASTIC"/>
    <property type="match status" value="1"/>
</dbReference>
<dbReference type="GO" id="GO:0009644">
    <property type="term" value="P:response to high light intensity"/>
    <property type="evidence" value="ECO:0007669"/>
    <property type="project" value="InterPro"/>
</dbReference>
<reference evidence="2" key="1">
    <citation type="submission" date="2022-02" db="EMBL/GenBank/DDBJ databases">
        <authorList>
            <person name="Giguere J D."/>
        </authorList>
    </citation>
    <scope>NUCLEOTIDE SEQUENCE</scope>
    <source>
        <strain evidence="2">CCAP 1055/1</strain>
    </source>
</reference>
<feature type="signal peptide" evidence="1">
    <location>
        <begin position="1"/>
        <end position="20"/>
    </location>
</feature>
<keyword evidence="1" id="KW-0732">Signal</keyword>
<feature type="chain" id="PRO_5035456538" evidence="1">
    <location>
        <begin position="21"/>
        <end position="132"/>
    </location>
</feature>
<dbReference type="InterPro" id="IPR037497">
    <property type="entry name" value="PGR5"/>
</dbReference>
<dbReference type="EMBL" id="OU594949">
    <property type="protein sequence ID" value="CAG9293358.1"/>
    <property type="molecule type" value="Genomic_DNA"/>
</dbReference>
<sequence length="132" mass="13914">MKSFQSILVTFALLIATAAAFRVAGGATGGSSFVLSRRTSIAVAPQSSTTRAAAGVSNMRMGSQAKFGVFSPAVYAAKVVLGQDKLNKIRGKAISLHSQYIGEFCEWAGAYHLRTKLIKKAKVNGDTLGFLV</sequence>
<evidence type="ECO:0000313" key="2">
    <source>
        <dbReference type="EMBL" id="CAG9293358.1"/>
    </source>
</evidence>
<evidence type="ECO:0000256" key="1">
    <source>
        <dbReference type="SAM" id="SignalP"/>
    </source>
</evidence>
<accession>A0A8J9X9Z1</accession>